<accession>A0AA92ESY8</accession>
<organism evidence="3 4">
    <name type="scientific">Pseudidiomarina andamanensis</name>
    <dbReference type="NCBI Taxonomy" id="1940690"/>
    <lineage>
        <taxon>Bacteria</taxon>
        <taxon>Pseudomonadati</taxon>
        <taxon>Pseudomonadota</taxon>
        <taxon>Gammaproteobacteria</taxon>
        <taxon>Alteromonadales</taxon>
        <taxon>Idiomarinaceae</taxon>
        <taxon>Pseudidiomarina</taxon>
    </lineage>
</organism>
<evidence type="ECO:0000313" key="3">
    <source>
        <dbReference type="EMBL" id="QGT94705.1"/>
    </source>
</evidence>
<dbReference type="EMBL" id="CP032551">
    <property type="protein sequence ID" value="QGT94705.1"/>
    <property type="molecule type" value="Genomic_DNA"/>
</dbReference>
<dbReference type="KEGG" id="panm:D3795_00200"/>
<dbReference type="SUPFAM" id="SSF52540">
    <property type="entry name" value="P-loop containing nucleoside triphosphate hydrolases"/>
    <property type="match status" value="1"/>
</dbReference>
<dbReference type="Gene3D" id="3.40.50.300">
    <property type="entry name" value="P-loop containing nucleotide triphosphate hydrolases"/>
    <property type="match status" value="1"/>
</dbReference>
<proteinExistence type="predicted"/>
<feature type="repeat" description="TPR" evidence="2">
    <location>
        <begin position="105"/>
        <end position="138"/>
    </location>
</feature>
<keyword evidence="4" id="KW-1185">Reference proteome</keyword>
<dbReference type="PANTHER" id="PTHR12788:SF10">
    <property type="entry name" value="PROTEIN-TYROSINE SULFOTRANSFERASE"/>
    <property type="match status" value="1"/>
</dbReference>
<keyword evidence="1" id="KW-0808">Transferase</keyword>
<dbReference type="InterPro" id="IPR027417">
    <property type="entry name" value="P-loop_NTPase"/>
</dbReference>
<dbReference type="InterPro" id="IPR019734">
    <property type="entry name" value="TPR_rpt"/>
</dbReference>
<dbReference type="AlphaFoldDB" id="A0AA92ESY8"/>
<dbReference type="SUPFAM" id="SSF48452">
    <property type="entry name" value="TPR-like"/>
    <property type="match status" value="1"/>
</dbReference>
<dbReference type="Proteomes" id="UP000427820">
    <property type="component" value="Chromosome"/>
</dbReference>
<dbReference type="PANTHER" id="PTHR12788">
    <property type="entry name" value="PROTEIN-TYROSINE SULFOTRANSFERASE 2"/>
    <property type="match status" value="1"/>
</dbReference>
<reference evidence="3 4" key="1">
    <citation type="submission" date="2018-09" db="EMBL/GenBank/DDBJ databases">
        <title>Whole genome sequencing of Idiomarina andamanensis W-5T (LMG 29773T= JCM 31645T).</title>
        <authorList>
            <person name="Das S.K."/>
        </authorList>
    </citation>
    <scope>NUCLEOTIDE SEQUENCE [LARGE SCALE GENOMIC DNA]</scope>
    <source>
        <strain evidence="3 4">W-5T</strain>
    </source>
</reference>
<dbReference type="Gene3D" id="1.25.40.10">
    <property type="entry name" value="Tetratricopeptide repeat domain"/>
    <property type="match status" value="2"/>
</dbReference>
<dbReference type="InterPro" id="IPR026634">
    <property type="entry name" value="TPST-like"/>
</dbReference>
<dbReference type="Pfam" id="PF13469">
    <property type="entry name" value="Sulfotransfer_3"/>
    <property type="match status" value="1"/>
</dbReference>
<evidence type="ECO:0000256" key="1">
    <source>
        <dbReference type="ARBA" id="ARBA00022679"/>
    </source>
</evidence>
<dbReference type="InterPro" id="IPR011990">
    <property type="entry name" value="TPR-like_helical_dom_sf"/>
</dbReference>
<dbReference type="GO" id="GO:0008476">
    <property type="term" value="F:protein-tyrosine sulfotransferase activity"/>
    <property type="evidence" value="ECO:0007669"/>
    <property type="project" value="InterPro"/>
</dbReference>
<evidence type="ECO:0008006" key="5">
    <source>
        <dbReference type="Google" id="ProtNLM"/>
    </source>
</evidence>
<sequence length="481" mass="54353">MVKTYSLDDFLKAVRQGHRAESLAILNHFIDNKEPLKSDWIKCAALALRIGEIHKAKQAADFYRSEMPQTLRHLINYCGVYAEAGDLTKVQKLVEPQIKKDLKDPNLFHLAGTVAAQLGQLDRARNYLINALKLMPQSGITWFTLSSITDYKKYPELLDKLEQSFAMVPEADAKNRQQFFYSLGKAYADLGRFDDAYKAYAAGAEIMQQASRYSVKADEQFVNDIIANHSSDVVANLPRSRSGHNRAVALLGLPRSGTTLLGQMLAAHSKVKGAAETGAIGYASMHLRNENFADFPSFIKQHGDPQGAIDHISDVYAHVINQQFSGTNLVVDKTIQLSRHFAIWAQAFPQGKAIYIQRNPEDVAWSCFKSNFRGRADWSWKAEDIASYMRHEERLMQHWLAVFGDRILSIRYEDLCQNPEQTLKQVCAHLGLAFEPSMLHFYKDNGPVFTSSVGQVHEPIHQKRIGLSANFKDFLDAWRQS</sequence>
<evidence type="ECO:0000256" key="2">
    <source>
        <dbReference type="PROSITE-ProRule" id="PRU00339"/>
    </source>
</evidence>
<dbReference type="PROSITE" id="PS50005">
    <property type="entry name" value="TPR"/>
    <property type="match status" value="1"/>
</dbReference>
<dbReference type="RefSeq" id="WP_156265638.1">
    <property type="nucleotide sequence ID" value="NZ_CP032551.1"/>
</dbReference>
<gene>
    <name evidence="3" type="ORF">D3795_00200</name>
</gene>
<keyword evidence="2" id="KW-0802">TPR repeat</keyword>
<evidence type="ECO:0000313" key="4">
    <source>
        <dbReference type="Proteomes" id="UP000427820"/>
    </source>
</evidence>
<protein>
    <recommendedName>
        <fullName evidence="5">Sulfotransferase family protein</fullName>
    </recommendedName>
</protein>
<name>A0AA92ESY8_9GAMM</name>